<keyword evidence="4" id="KW-1185">Reference proteome</keyword>
<sequence length="383" mass="42630">MRSIAEARVEARRIFDRNLGGWAWSAVQGEPAERIPLALNLQPPTGDEALDRVAEMREWSSAWHDFAGAGEVEFATRRFRYLGTQSVPVRLHLEQPAEVAAFIASTAHWRALVARLGELVAQWPDMSRPDAAAVRRVLDVPTSSWSHVVGFLRWSADLDLSELLPRQIAFPGVDSKWFDQNRPLLVALRAAGAGTRRLTTRQIDSRMLVRVLDPALRAEVGGLAEFAAPATELARLVWAPGEVIISENLQSAYSFGDRPGCVVLAAQGYAVEAYGGLPWLQRAHVRYWGDLDTHGFAILNRLRHHLPRVDSVLMDADTLLAHRSLWAREEKPQSAQLPLLTASEREAYEVLLSEPNARLEQERLPWGVVEAAFGVSVAGRELR</sequence>
<proteinExistence type="predicted"/>
<evidence type="ECO:0000313" key="4">
    <source>
        <dbReference type="Proteomes" id="UP000464507"/>
    </source>
</evidence>
<dbReference type="OrthoDB" id="322908at2"/>
<dbReference type="Pfam" id="PF11795">
    <property type="entry name" value="DUF3322"/>
    <property type="match status" value="1"/>
</dbReference>
<dbReference type="AlphaFoldDB" id="A0A7L5AET6"/>
<evidence type="ECO:0000313" key="3">
    <source>
        <dbReference type="EMBL" id="QHO68938.1"/>
    </source>
</evidence>
<evidence type="ECO:0000259" key="1">
    <source>
        <dbReference type="Pfam" id="PF09983"/>
    </source>
</evidence>
<dbReference type="EMBL" id="CP017146">
    <property type="protein sequence ID" value="QHO68938.1"/>
    <property type="molecule type" value="Genomic_DNA"/>
</dbReference>
<evidence type="ECO:0000259" key="2">
    <source>
        <dbReference type="Pfam" id="PF11795"/>
    </source>
</evidence>
<dbReference type="RefSeq" id="WP_161885300.1">
    <property type="nucleotide sequence ID" value="NZ_CP017146.1"/>
</dbReference>
<dbReference type="InterPro" id="IPR024537">
    <property type="entry name" value="DUF3322"/>
</dbReference>
<dbReference type="Proteomes" id="UP000464507">
    <property type="component" value="Chromosome"/>
</dbReference>
<name>A0A7L5AET6_9MICO</name>
<dbReference type="InterPro" id="IPR014544">
    <property type="entry name" value="UCP028408"/>
</dbReference>
<reference evidence="3 4" key="1">
    <citation type="submission" date="2016-09" db="EMBL/GenBank/DDBJ databases">
        <title>Complete genome sequence of microbes from the polar regions.</title>
        <authorList>
            <person name="Liao L."/>
            <person name="Chen B."/>
        </authorList>
    </citation>
    <scope>NUCLEOTIDE SEQUENCE [LARGE SCALE GENOMIC DNA]</scope>
    <source>
        <strain evidence="3 4">ZS314</strain>
    </source>
</reference>
<gene>
    <name evidence="3" type="ORF">BHD05_04075</name>
</gene>
<evidence type="ECO:0008006" key="5">
    <source>
        <dbReference type="Google" id="ProtNLM"/>
    </source>
</evidence>
<dbReference type="Pfam" id="PF09983">
    <property type="entry name" value="JetD_C"/>
    <property type="match status" value="1"/>
</dbReference>
<protein>
    <recommendedName>
        <fullName evidence="5">DUF3322 and DUF2220 domain-containing protein</fullName>
    </recommendedName>
</protein>
<dbReference type="PIRSF" id="PIRSF028408">
    <property type="entry name" value="UCP028408"/>
    <property type="match status" value="1"/>
</dbReference>
<dbReference type="KEGG" id="mant:BHD05_04075"/>
<organism evidence="3 4">
    <name type="scientific">Marisediminicola antarctica</name>
    <dbReference type="NCBI Taxonomy" id="674079"/>
    <lineage>
        <taxon>Bacteria</taxon>
        <taxon>Bacillati</taxon>
        <taxon>Actinomycetota</taxon>
        <taxon>Actinomycetes</taxon>
        <taxon>Micrococcales</taxon>
        <taxon>Microbacteriaceae</taxon>
        <taxon>Marisediminicola</taxon>
    </lineage>
</organism>
<accession>A0A7L5AET6</accession>
<dbReference type="InterPro" id="IPR024534">
    <property type="entry name" value="JetD_C"/>
</dbReference>
<feature type="domain" description="DUF3322" evidence="2">
    <location>
        <begin position="6"/>
        <end position="188"/>
    </location>
</feature>
<feature type="domain" description="Wadjet protein JetD C-terminal" evidence="1">
    <location>
        <begin position="204"/>
        <end position="371"/>
    </location>
</feature>